<reference evidence="7" key="1">
    <citation type="submission" date="2019-10" db="EMBL/GenBank/DDBJ databases">
        <title>Conservation and host-specific expression of non-tandemly repeated heterogenous ribosome RNA gene in arbuscular mycorrhizal fungi.</title>
        <authorList>
            <person name="Maeda T."/>
            <person name="Kobayashi Y."/>
            <person name="Nakagawa T."/>
            <person name="Ezawa T."/>
            <person name="Yamaguchi K."/>
            <person name="Bino T."/>
            <person name="Nishimoto Y."/>
            <person name="Shigenobu S."/>
            <person name="Kawaguchi M."/>
        </authorList>
    </citation>
    <scope>NUCLEOTIDE SEQUENCE</scope>
    <source>
        <strain evidence="7">HR1</strain>
    </source>
</reference>
<dbReference type="AlphaFoldDB" id="A0A8H3LS46"/>
<sequence length="497" mass="57128">MKINGQLTLNEFHDKDQPLPKGKSDRIDKALTRFFICCGVSFQIVESPFFLDFLQELNSAYNPPSRNILTNRLFEEELGYVNSKVLREMEATKNLTLALDGWSFPNHLSIWNFIILTPTNKEYIYQLLDLSSNFHTGEFIAEKIEDILIRVGAEKFSDIVSDNGSNVRKVRKIIQSKHPYIEDVWCISHCVNLISCDIVKHPFAENLLKKINILANFFRNNAMAEAKLRELIKSMNVKGGGIVPFCKTRWTTAFQSISDIIRLKAVLEEVLAFILKSLRDTILLLERSSANLSDCYLGMACIAASMKKLPRTFNQEFKNHCICLKYGVWQKIVIIAGKVAKNVGMDLECSCILCSQLLMYKNNERPFNQPYSNRIDDPIKWWTSMELEPPYLQSLALRLFFICPNSASCKRGFSMCGWIHNKRRLWLGVEHLESIAKIISYYRSNAHSEFRFYGKGTKKESVKLSDSEINAIINDSLAELEPEEEDDDVKIIKEIQV</sequence>
<dbReference type="InterPro" id="IPR052035">
    <property type="entry name" value="ZnF_BED_domain_contain"/>
</dbReference>
<keyword evidence="3" id="KW-0863">Zinc-finger</keyword>
<evidence type="ECO:0000256" key="3">
    <source>
        <dbReference type="ARBA" id="ARBA00022771"/>
    </source>
</evidence>
<feature type="domain" description="DUF659" evidence="6">
    <location>
        <begin position="64"/>
        <end position="211"/>
    </location>
</feature>
<dbReference type="OrthoDB" id="1300625at2759"/>
<protein>
    <submittedName>
        <fullName evidence="7">Ribonuclease H-like domain-containing protein</fullName>
    </submittedName>
</protein>
<keyword evidence="2" id="KW-0479">Metal-binding</keyword>
<keyword evidence="4" id="KW-0862">Zinc</keyword>
<evidence type="ECO:0000256" key="2">
    <source>
        <dbReference type="ARBA" id="ARBA00022723"/>
    </source>
</evidence>
<dbReference type="SUPFAM" id="SSF53098">
    <property type="entry name" value="Ribonuclease H-like"/>
    <property type="match status" value="1"/>
</dbReference>
<evidence type="ECO:0000256" key="1">
    <source>
        <dbReference type="ARBA" id="ARBA00004123"/>
    </source>
</evidence>
<evidence type="ECO:0000313" key="8">
    <source>
        <dbReference type="Proteomes" id="UP000615446"/>
    </source>
</evidence>
<evidence type="ECO:0000313" key="7">
    <source>
        <dbReference type="EMBL" id="GES93878.1"/>
    </source>
</evidence>
<gene>
    <name evidence="7" type="ORF">RCL2_002062300</name>
</gene>
<evidence type="ECO:0000256" key="5">
    <source>
        <dbReference type="ARBA" id="ARBA00023242"/>
    </source>
</evidence>
<comment type="subcellular location">
    <subcellularLocation>
        <location evidence="1">Nucleus</location>
    </subcellularLocation>
</comment>
<accession>A0A8H3LS46</accession>
<dbReference type="GO" id="GO:0005634">
    <property type="term" value="C:nucleus"/>
    <property type="evidence" value="ECO:0007669"/>
    <property type="project" value="UniProtKB-SubCell"/>
</dbReference>
<dbReference type="GO" id="GO:0008270">
    <property type="term" value="F:zinc ion binding"/>
    <property type="evidence" value="ECO:0007669"/>
    <property type="project" value="UniProtKB-KW"/>
</dbReference>
<dbReference type="InterPro" id="IPR012337">
    <property type="entry name" value="RNaseH-like_sf"/>
</dbReference>
<dbReference type="InterPro" id="IPR007021">
    <property type="entry name" value="DUF659"/>
</dbReference>
<dbReference type="Pfam" id="PF04937">
    <property type="entry name" value="DUF659"/>
    <property type="match status" value="1"/>
</dbReference>
<keyword evidence="5" id="KW-0539">Nucleus</keyword>
<comment type="caution">
    <text evidence="7">The sequence shown here is derived from an EMBL/GenBank/DDBJ whole genome shotgun (WGS) entry which is preliminary data.</text>
</comment>
<dbReference type="EMBL" id="BLAL01000229">
    <property type="protein sequence ID" value="GES93878.1"/>
    <property type="molecule type" value="Genomic_DNA"/>
</dbReference>
<evidence type="ECO:0000256" key="4">
    <source>
        <dbReference type="ARBA" id="ARBA00022833"/>
    </source>
</evidence>
<proteinExistence type="predicted"/>
<dbReference type="PANTHER" id="PTHR46481:SF10">
    <property type="entry name" value="ZINC FINGER BED DOMAIN-CONTAINING PROTEIN 39"/>
    <property type="match status" value="1"/>
</dbReference>
<dbReference type="Proteomes" id="UP000615446">
    <property type="component" value="Unassembled WGS sequence"/>
</dbReference>
<organism evidence="7 8">
    <name type="scientific">Rhizophagus clarus</name>
    <dbReference type="NCBI Taxonomy" id="94130"/>
    <lineage>
        <taxon>Eukaryota</taxon>
        <taxon>Fungi</taxon>
        <taxon>Fungi incertae sedis</taxon>
        <taxon>Mucoromycota</taxon>
        <taxon>Glomeromycotina</taxon>
        <taxon>Glomeromycetes</taxon>
        <taxon>Glomerales</taxon>
        <taxon>Glomeraceae</taxon>
        <taxon>Rhizophagus</taxon>
    </lineage>
</organism>
<evidence type="ECO:0000259" key="6">
    <source>
        <dbReference type="Pfam" id="PF04937"/>
    </source>
</evidence>
<dbReference type="PANTHER" id="PTHR46481">
    <property type="entry name" value="ZINC FINGER BED DOMAIN-CONTAINING PROTEIN 4"/>
    <property type="match status" value="1"/>
</dbReference>
<name>A0A8H3LS46_9GLOM</name>